<dbReference type="Proteomes" id="UP000275137">
    <property type="component" value="Unassembled WGS sequence"/>
</dbReference>
<evidence type="ECO:0000256" key="4">
    <source>
        <dbReference type="ARBA" id="ARBA00022490"/>
    </source>
</evidence>
<dbReference type="InterPro" id="IPR050531">
    <property type="entry name" value="SdhE_FAD_assembly_factor"/>
</dbReference>
<dbReference type="Pfam" id="PF03937">
    <property type="entry name" value="Sdh5"/>
    <property type="match status" value="1"/>
</dbReference>
<organism evidence="7 8">
    <name type="scientific">Pseudomethylobacillus aquaticus</name>
    <dbReference type="NCBI Taxonomy" id="2676064"/>
    <lineage>
        <taxon>Bacteria</taxon>
        <taxon>Pseudomonadati</taxon>
        <taxon>Pseudomonadota</taxon>
        <taxon>Betaproteobacteria</taxon>
        <taxon>Nitrosomonadales</taxon>
        <taxon>Methylophilaceae</taxon>
        <taxon>Pseudomethylobacillus</taxon>
    </lineage>
</organism>
<keyword evidence="5" id="KW-0143">Chaperone</keyword>
<proteinExistence type="inferred from homology"/>
<keyword evidence="8" id="KW-1185">Reference proteome</keyword>
<evidence type="ECO:0000256" key="1">
    <source>
        <dbReference type="ARBA" id="ARBA00004496"/>
    </source>
</evidence>
<gene>
    <name evidence="7" type="ORF">ED236_10325</name>
</gene>
<evidence type="ECO:0000256" key="6">
    <source>
        <dbReference type="SAM" id="MobiDB-lite"/>
    </source>
</evidence>
<dbReference type="PANTHER" id="PTHR39585:SF1">
    <property type="entry name" value="FAD ASSEMBLY FACTOR SDHE"/>
    <property type="match status" value="1"/>
</dbReference>
<evidence type="ECO:0000256" key="3">
    <source>
        <dbReference type="ARBA" id="ARBA00019418"/>
    </source>
</evidence>
<dbReference type="InterPro" id="IPR005631">
    <property type="entry name" value="SDH"/>
</dbReference>
<evidence type="ECO:0000256" key="5">
    <source>
        <dbReference type="ARBA" id="ARBA00023186"/>
    </source>
</evidence>
<evidence type="ECO:0000256" key="2">
    <source>
        <dbReference type="ARBA" id="ARBA00008571"/>
    </source>
</evidence>
<sequence length="143" mass="16667">MPQHHELRGRVPQGSEPGQGHQQDQGAEDERAEVRWLQGARIRHGAGRQTDQHQESPLRPTRNQVLWRCRRGLLELDIVLRQFIEARYDDLDDVLAKALLELLELPDNDLLDLVTDHKQSSEMQQQTVLLMMREHHLRTPHQG</sequence>
<dbReference type="InterPro" id="IPR036714">
    <property type="entry name" value="SDH_sf"/>
</dbReference>
<accession>A0A3N0UZC8</accession>
<evidence type="ECO:0000313" key="7">
    <source>
        <dbReference type="EMBL" id="ROH85591.1"/>
    </source>
</evidence>
<dbReference type="EMBL" id="RJVP01000005">
    <property type="protein sequence ID" value="ROH85591.1"/>
    <property type="molecule type" value="Genomic_DNA"/>
</dbReference>
<protein>
    <recommendedName>
        <fullName evidence="3">FAD assembly factor SdhE</fullName>
    </recommendedName>
</protein>
<reference evidence="7 8" key="1">
    <citation type="submission" date="2018-10" db="EMBL/GenBank/DDBJ databases">
        <authorList>
            <person name="Chen W.-M."/>
        </authorList>
    </citation>
    <scope>NUCLEOTIDE SEQUENCE [LARGE SCALE GENOMIC DNA]</scope>
    <source>
        <strain evidence="7 8">H-5</strain>
    </source>
</reference>
<keyword evidence="4" id="KW-0963">Cytoplasm</keyword>
<dbReference type="GO" id="GO:0006105">
    <property type="term" value="P:succinate metabolic process"/>
    <property type="evidence" value="ECO:0007669"/>
    <property type="project" value="TreeGrafter"/>
</dbReference>
<name>A0A3N0UZC8_9PROT</name>
<feature type="region of interest" description="Disordered" evidence="6">
    <location>
        <begin position="1"/>
        <end position="61"/>
    </location>
</feature>
<evidence type="ECO:0000313" key="8">
    <source>
        <dbReference type="Proteomes" id="UP000275137"/>
    </source>
</evidence>
<dbReference type="Gene3D" id="1.10.150.250">
    <property type="entry name" value="Flavinator of succinate dehydrogenase"/>
    <property type="match status" value="1"/>
</dbReference>
<comment type="subcellular location">
    <subcellularLocation>
        <location evidence="1">Cytoplasm</location>
    </subcellularLocation>
</comment>
<dbReference type="GO" id="GO:0005737">
    <property type="term" value="C:cytoplasm"/>
    <property type="evidence" value="ECO:0007669"/>
    <property type="project" value="UniProtKB-SubCell"/>
</dbReference>
<dbReference type="AlphaFoldDB" id="A0A3N0UZC8"/>
<dbReference type="PANTHER" id="PTHR39585">
    <property type="entry name" value="FAD ASSEMBLY FACTOR SDHE"/>
    <property type="match status" value="1"/>
</dbReference>
<comment type="caution">
    <text evidence="7">The sequence shown here is derived from an EMBL/GenBank/DDBJ whole genome shotgun (WGS) entry which is preliminary data.</text>
</comment>
<dbReference type="SUPFAM" id="SSF109910">
    <property type="entry name" value="YgfY-like"/>
    <property type="match status" value="1"/>
</dbReference>
<comment type="similarity">
    <text evidence="2">Belongs to the SdhE FAD assembly factor family.</text>
</comment>